<dbReference type="Proteomes" id="UP000235616">
    <property type="component" value="Unassembled WGS sequence"/>
</dbReference>
<dbReference type="EMBL" id="PNYA01000052">
    <property type="protein sequence ID" value="PMS14337.1"/>
    <property type="molecule type" value="Genomic_DNA"/>
</dbReference>
<dbReference type="Gene3D" id="1.10.3730.20">
    <property type="match status" value="1"/>
</dbReference>
<keyword evidence="2" id="KW-1003">Cell membrane</keyword>
<dbReference type="PANTHER" id="PTHR32322:SF18">
    <property type="entry name" value="S-ADENOSYLMETHIONINE_S-ADENOSYLHOMOCYSTEINE TRANSPORTER"/>
    <property type="match status" value="1"/>
</dbReference>
<keyword evidence="3 6" id="KW-0812">Transmembrane</keyword>
<sequence>MSDHGKATLASATTGVLVGAAMVSTRAVSSHASPETLAFLRYLIGISVLAVPMLFGTRTRFSPKDVVAVGLLGVFQFAILIVLLNQALRTLAAATCALVFSTMPLFTMSLAVILRREVFRWTKLSGLILAICGIVVLLSSSSHLTIHAIDPTAFAALVGATVTGAVCSILYRPYLRRYPALPTGALAMSAAVVFLGGLCWFTSQPIGPRLSTSEWANVTFIGLSSGLGYFCWLWALARMDASRVVAFQALGPVAAAAIELAIARQLPSWQLLLSIALVVAGLLVALRAAGPEAAAA</sequence>
<keyword evidence="5 6" id="KW-0472">Membrane</keyword>
<dbReference type="OrthoDB" id="8903763at2"/>
<feature type="transmembrane region" description="Helical" evidence="6">
    <location>
        <begin position="91"/>
        <end position="114"/>
    </location>
</feature>
<evidence type="ECO:0000256" key="5">
    <source>
        <dbReference type="ARBA" id="ARBA00023136"/>
    </source>
</evidence>
<dbReference type="Pfam" id="PF00892">
    <property type="entry name" value="EamA"/>
    <property type="match status" value="2"/>
</dbReference>
<dbReference type="RefSeq" id="WP_102649491.1">
    <property type="nucleotide sequence ID" value="NZ_PNYA01000052.1"/>
</dbReference>
<feature type="domain" description="EamA" evidence="7">
    <location>
        <begin position="156"/>
        <end position="286"/>
    </location>
</feature>
<evidence type="ECO:0000259" key="7">
    <source>
        <dbReference type="Pfam" id="PF00892"/>
    </source>
</evidence>
<feature type="transmembrane region" description="Helical" evidence="6">
    <location>
        <begin position="244"/>
        <end position="263"/>
    </location>
</feature>
<accession>A0A2N7VB39</accession>
<dbReference type="InterPro" id="IPR000620">
    <property type="entry name" value="EamA_dom"/>
</dbReference>
<feature type="transmembrane region" description="Helical" evidence="6">
    <location>
        <begin position="269"/>
        <end position="289"/>
    </location>
</feature>
<dbReference type="AlphaFoldDB" id="A0A2N7VB39"/>
<evidence type="ECO:0000256" key="1">
    <source>
        <dbReference type="ARBA" id="ARBA00004651"/>
    </source>
</evidence>
<protein>
    <submittedName>
        <fullName evidence="8">EamA family transporter</fullName>
    </submittedName>
</protein>
<evidence type="ECO:0000256" key="3">
    <source>
        <dbReference type="ARBA" id="ARBA00022692"/>
    </source>
</evidence>
<evidence type="ECO:0000256" key="2">
    <source>
        <dbReference type="ARBA" id="ARBA00022475"/>
    </source>
</evidence>
<comment type="subcellular location">
    <subcellularLocation>
        <location evidence="1">Cell membrane</location>
        <topology evidence="1">Multi-pass membrane protein</topology>
    </subcellularLocation>
</comment>
<feature type="transmembrane region" description="Helical" evidence="6">
    <location>
        <begin position="183"/>
        <end position="203"/>
    </location>
</feature>
<comment type="caution">
    <text evidence="8">The sequence shown here is derived from an EMBL/GenBank/DDBJ whole genome shotgun (WGS) entry which is preliminary data.</text>
</comment>
<feature type="transmembrane region" description="Helical" evidence="6">
    <location>
        <begin position="67"/>
        <end position="85"/>
    </location>
</feature>
<dbReference type="GO" id="GO:0005886">
    <property type="term" value="C:plasma membrane"/>
    <property type="evidence" value="ECO:0007669"/>
    <property type="project" value="UniProtKB-SubCell"/>
</dbReference>
<feature type="domain" description="EamA" evidence="7">
    <location>
        <begin position="11"/>
        <end position="138"/>
    </location>
</feature>
<dbReference type="SUPFAM" id="SSF103481">
    <property type="entry name" value="Multidrug resistance efflux transporter EmrE"/>
    <property type="match status" value="2"/>
</dbReference>
<feature type="transmembrane region" description="Helical" evidence="6">
    <location>
        <begin position="37"/>
        <end position="55"/>
    </location>
</feature>
<keyword evidence="9" id="KW-1185">Reference proteome</keyword>
<feature type="transmembrane region" description="Helical" evidence="6">
    <location>
        <begin position="215"/>
        <end position="237"/>
    </location>
</feature>
<organism evidence="8 9">
    <name type="scientific">Trinickia dabaoshanensis</name>
    <dbReference type="NCBI Taxonomy" id="564714"/>
    <lineage>
        <taxon>Bacteria</taxon>
        <taxon>Pseudomonadati</taxon>
        <taxon>Pseudomonadota</taxon>
        <taxon>Betaproteobacteria</taxon>
        <taxon>Burkholderiales</taxon>
        <taxon>Burkholderiaceae</taxon>
        <taxon>Trinickia</taxon>
    </lineage>
</organism>
<dbReference type="InterPro" id="IPR037185">
    <property type="entry name" value="EmrE-like"/>
</dbReference>
<proteinExistence type="predicted"/>
<gene>
    <name evidence="8" type="ORF">C0Z18_32080</name>
</gene>
<feature type="transmembrane region" description="Helical" evidence="6">
    <location>
        <begin position="152"/>
        <end position="171"/>
    </location>
</feature>
<feature type="transmembrane region" description="Helical" evidence="6">
    <location>
        <begin position="126"/>
        <end position="146"/>
    </location>
</feature>
<name>A0A2N7VB39_9BURK</name>
<evidence type="ECO:0000313" key="9">
    <source>
        <dbReference type="Proteomes" id="UP000235616"/>
    </source>
</evidence>
<keyword evidence="4 6" id="KW-1133">Transmembrane helix</keyword>
<evidence type="ECO:0000256" key="6">
    <source>
        <dbReference type="SAM" id="Phobius"/>
    </source>
</evidence>
<evidence type="ECO:0000313" key="8">
    <source>
        <dbReference type="EMBL" id="PMS14337.1"/>
    </source>
</evidence>
<dbReference type="InterPro" id="IPR050638">
    <property type="entry name" value="AA-Vitamin_Transporters"/>
</dbReference>
<dbReference type="PANTHER" id="PTHR32322">
    <property type="entry name" value="INNER MEMBRANE TRANSPORTER"/>
    <property type="match status" value="1"/>
</dbReference>
<reference evidence="8 9" key="1">
    <citation type="submission" date="2018-01" db="EMBL/GenBank/DDBJ databases">
        <title>Whole genome analyses suggest that Burkholderia sensu lato contains two further novel genera in the rhizoxinica-symbiotica group Mycetohabitans gen. nov., and Trinickia gen. nov.: implications for the evolution of diazotrophy and nodulation in the Burkholderiaceae.</title>
        <authorList>
            <person name="Estrada-de los Santos P."/>
            <person name="Palmer M."/>
            <person name="Chavez-Ramirez B."/>
            <person name="Beukes C."/>
            <person name="Steenkamp E.T."/>
            <person name="Hirsch A.M."/>
            <person name="Manyaka P."/>
            <person name="Maluk M."/>
            <person name="Lafos M."/>
            <person name="Crook M."/>
            <person name="Gross E."/>
            <person name="Simon M.F."/>
            <person name="Bueno dos Reis Junior F."/>
            <person name="Poole P.S."/>
            <person name="Venter S.N."/>
            <person name="James E.K."/>
        </authorList>
    </citation>
    <scope>NUCLEOTIDE SEQUENCE [LARGE SCALE GENOMIC DNA]</scope>
    <source>
        <strain evidence="8 9">GIMN1.004</strain>
    </source>
</reference>
<evidence type="ECO:0000256" key="4">
    <source>
        <dbReference type="ARBA" id="ARBA00022989"/>
    </source>
</evidence>